<evidence type="ECO:0000313" key="2">
    <source>
        <dbReference type="Proteomes" id="UP000315395"/>
    </source>
</evidence>
<name>A0A516GEL0_9MICO</name>
<dbReference type="OrthoDB" id="4748714at2"/>
<reference evidence="1 2" key="1">
    <citation type="submission" date="2019-07" db="EMBL/GenBank/DDBJ databases">
        <title>complete genome sequencing of Ornithinimicrobium sp. H23M54.</title>
        <authorList>
            <person name="Bae J.-W."/>
            <person name="Lee S.-Y."/>
        </authorList>
    </citation>
    <scope>NUCLEOTIDE SEQUENCE [LARGE SCALE GENOMIC DNA]</scope>
    <source>
        <strain evidence="1 2">H23M54</strain>
    </source>
</reference>
<proteinExistence type="predicted"/>
<evidence type="ECO:0008006" key="3">
    <source>
        <dbReference type="Google" id="ProtNLM"/>
    </source>
</evidence>
<sequence>MTRLAVLVEALGETAVAFLAGANRRATPALWLSGTEPIPELSQLRLDMAYQVWEVLTAEHNPDVARRWLTGTKPRLDHRSPLEGLRAGDLNTAFAAAQAFADGTDG</sequence>
<gene>
    <name evidence="1" type="ORF">FNH13_17660</name>
</gene>
<organism evidence="1 2">
    <name type="scientific">Ornithinimicrobium ciconiae</name>
    <dbReference type="NCBI Taxonomy" id="2594265"/>
    <lineage>
        <taxon>Bacteria</taxon>
        <taxon>Bacillati</taxon>
        <taxon>Actinomycetota</taxon>
        <taxon>Actinomycetes</taxon>
        <taxon>Micrococcales</taxon>
        <taxon>Ornithinimicrobiaceae</taxon>
        <taxon>Ornithinimicrobium</taxon>
    </lineage>
</organism>
<keyword evidence="2" id="KW-1185">Reference proteome</keyword>
<dbReference type="KEGG" id="orz:FNH13_17660"/>
<dbReference type="RefSeq" id="WP_143784648.1">
    <property type="nucleotide sequence ID" value="NZ_CP041616.1"/>
</dbReference>
<evidence type="ECO:0000313" key="1">
    <source>
        <dbReference type="EMBL" id="QDO89928.1"/>
    </source>
</evidence>
<dbReference type="AlphaFoldDB" id="A0A516GEL0"/>
<dbReference type="Proteomes" id="UP000315395">
    <property type="component" value="Chromosome"/>
</dbReference>
<dbReference type="EMBL" id="CP041616">
    <property type="protein sequence ID" value="QDO89928.1"/>
    <property type="molecule type" value="Genomic_DNA"/>
</dbReference>
<accession>A0A516GEL0</accession>
<protein>
    <recommendedName>
        <fullName evidence="3">Antitoxin Xre/MbcA/ParS-like toxin-binding domain-containing protein</fullName>
    </recommendedName>
</protein>